<reference evidence="1 2" key="1">
    <citation type="submission" date="2018-08" db="EMBL/GenBank/DDBJ databases">
        <title>Genomic investigation of the strawberry pathogen Phytophthora fragariae indicates pathogenicity is determined by transcriptional variation in three key races.</title>
        <authorList>
            <person name="Adams T.M."/>
            <person name="Armitage A.D."/>
            <person name="Sobczyk M.K."/>
            <person name="Bates H.J."/>
            <person name="Dunwell J.M."/>
            <person name="Nellist C.F."/>
            <person name="Harrison R.J."/>
        </authorList>
    </citation>
    <scope>NUCLEOTIDE SEQUENCE [LARGE SCALE GENOMIC DNA]</scope>
    <source>
        <strain evidence="1 2">SCRP333</strain>
    </source>
</reference>
<evidence type="ECO:0000313" key="1">
    <source>
        <dbReference type="EMBL" id="KAE9355260.1"/>
    </source>
</evidence>
<gene>
    <name evidence="1" type="ORF">PR003_g2932</name>
</gene>
<name>A0A6A4FZY8_9STRA</name>
<evidence type="ECO:0000313" key="2">
    <source>
        <dbReference type="Proteomes" id="UP000434957"/>
    </source>
</evidence>
<comment type="caution">
    <text evidence="1">The sequence shown here is derived from an EMBL/GenBank/DDBJ whole genome shotgun (WGS) entry which is preliminary data.</text>
</comment>
<proteinExistence type="predicted"/>
<keyword evidence="2" id="KW-1185">Reference proteome</keyword>
<protein>
    <submittedName>
        <fullName evidence="1">Uncharacterized protein</fullName>
    </submittedName>
</protein>
<dbReference type="EMBL" id="QXFT01000097">
    <property type="protein sequence ID" value="KAE9355260.1"/>
    <property type="molecule type" value="Genomic_DNA"/>
</dbReference>
<organism evidence="1 2">
    <name type="scientific">Phytophthora rubi</name>
    <dbReference type="NCBI Taxonomy" id="129364"/>
    <lineage>
        <taxon>Eukaryota</taxon>
        <taxon>Sar</taxon>
        <taxon>Stramenopiles</taxon>
        <taxon>Oomycota</taxon>
        <taxon>Peronosporomycetes</taxon>
        <taxon>Peronosporales</taxon>
        <taxon>Peronosporaceae</taxon>
        <taxon>Phytophthora</taxon>
    </lineage>
</organism>
<dbReference type="Proteomes" id="UP000434957">
    <property type="component" value="Unassembled WGS sequence"/>
</dbReference>
<sequence length="97" mass="11254">MPWEALTPRQPRAMMKRFQEEFKEAAGESGEAWLATIPLEIERQASLGGDTWTATELYYGATARLKDGATKWLITMFDNIREEDKNLAYLIRMLRKK</sequence>
<dbReference type="AlphaFoldDB" id="A0A6A4FZY8"/>
<accession>A0A6A4FZY8</accession>